<evidence type="ECO:0000313" key="2">
    <source>
        <dbReference type="Proteomes" id="UP000366872"/>
    </source>
</evidence>
<name>A0A6C2U2A6_PONDE</name>
<dbReference type="Proteomes" id="UP000366872">
    <property type="component" value="Unassembled WGS sequence"/>
</dbReference>
<sequence length="122" mass="13576">MIQLNDHKKSKLDMKAMISDLLKGTLAEAQRSQSQPEYLYSAFSAPLRGINRISRLRSLFGCFSVMLVCGCGASSDDGWEYLDNGTLKIGVDRSRGACIGYFGESKTGRNLLNHYDEGRFVQ</sequence>
<accession>A0A6C2U2A6</accession>
<keyword evidence="2" id="KW-1185">Reference proteome</keyword>
<protein>
    <submittedName>
        <fullName evidence="1">Uncharacterized protein</fullName>
    </submittedName>
</protein>
<gene>
    <name evidence="1" type="ORF">PDESU_02590</name>
</gene>
<dbReference type="RefSeq" id="WP_136079559.1">
    <property type="nucleotide sequence ID" value="NZ_CAAHFG010000001.1"/>
</dbReference>
<dbReference type="EMBL" id="CAAHFG010000001">
    <property type="protein sequence ID" value="VGO14033.1"/>
    <property type="molecule type" value="Genomic_DNA"/>
</dbReference>
<evidence type="ECO:0000313" key="1">
    <source>
        <dbReference type="EMBL" id="VGO14033.1"/>
    </source>
</evidence>
<reference evidence="1 2" key="1">
    <citation type="submission" date="2019-04" db="EMBL/GenBank/DDBJ databases">
        <authorList>
            <person name="Van Vliet M D."/>
        </authorList>
    </citation>
    <scope>NUCLEOTIDE SEQUENCE [LARGE SCALE GENOMIC DNA]</scope>
    <source>
        <strain evidence="1 2">F1</strain>
    </source>
</reference>
<proteinExistence type="predicted"/>
<organism evidence="1 2">
    <name type="scientific">Pontiella desulfatans</name>
    <dbReference type="NCBI Taxonomy" id="2750659"/>
    <lineage>
        <taxon>Bacteria</taxon>
        <taxon>Pseudomonadati</taxon>
        <taxon>Kiritimatiellota</taxon>
        <taxon>Kiritimatiellia</taxon>
        <taxon>Kiritimatiellales</taxon>
        <taxon>Pontiellaceae</taxon>
        <taxon>Pontiella</taxon>
    </lineage>
</organism>
<dbReference type="AlphaFoldDB" id="A0A6C2U2A6"/>